<keyword evidence="4" id="KW-1185">Reference proteome</keyword>
<reference evidence="3 4" key="1">
    <citation type="journal article" date="2015" name="Proc. Natl. Acad. Sci. U.S.A.">
        <title>The resurrection genome of Boea hygrometrica: A blueprint for survival of dehydration.</title>
        <authorList>
            <person name="Xiao L."/>
            <person name="Yang G."/>
            <person name="Zhang L."/>
            <person name="Yang X."/>
            <person name="Zhao S."/>
            <person name="Ji Z."/>
            <person name="Zhou Q."/>
            <person name="Hu M."/>
            <person name="Wang Y."/>
            <person name="Chen M."/>
            <person name="Xu Y."/>
            <person name="Jin H."/>
            <person name="Xiao X."/>
            <person name="Hu G."/>
            <person name="Bao F."/>
            <person name="Hu Y."/>
            <person name="Wan P."/>
            <person name="Li L."/>
            <person name="Deng X."/>
            <person name="Kuang T."/>
            <person name="Xiang C."/>
            <person name="Zhu J.K."/>
            <person name="Oliver M.J."/>
            <person name="He Y."/>
        </authorList>
    </citation>
    <scope>NUCLEOTIDE SEQUENCE [LARGE SCALE GENOMIC DNA]</scope>
    <source>
        <strain evidence="4">cv. XS01</strain>
    </source>
</reference>
<keyword evidence="1" id="KW-0175">Coiled coil</keyword>
<feature type="compositionally biased region" description="Basic and acidic residues" evidence="2">
    <location>
        <begin position="110"/>
        <end position="125"/>
    </location>
</feature>
<proteinExistence type="predicted"/>
<feature type="region of interest" description="Disordered" evidence="2">
    <location>
        <begin position="73"/>
        <end position="140"/>
    </location>
</feature>
<feature type="coiled-coil region" evidence="1">
    <location>
        <begin position="211"/>
        <end position="263"/>
    </location>
</feature>
<dbReference type="AlphaFoldDB" id="A0A2Z7C6P9"/>
<evidence type="ECO:0000256" key="1">
    <source>
        <dbReference type="SAM" id="Coils"/>
    </source>
</evidence>
<gene>
    <name evidence="3" type="ORF">F511_42668</name>
</gene>
<sequence length="322" mass="36259">MSWRDDARTQPPPTPERAPDLTDFLRVTKEKCFNAQELIEEDLLCYFKFSGKKVQLVGDLGERMSKAEMLRALKEKKADPEGASRSLNKGKRKSTEEGGEKRKKRHHEKKARESDRVKVSGETTKEPLSSGDQNPEQQTNETSYEYLDASNISFVAKPSGSVSLDFTRRLISDQDYDLALVWSGSVANRLIRAREEITKTKHSMDEMLESHEGLMKQLVEIRANNDKEKEKMALALEASRANAQSSKAEALLAEEKNKALQAEALAFFEKGFDGCLAQFRESGYTEEEHSAPFLDVERALAAMSNDEDAEESNFSREEAPPA</sequence>
<evidence type="ECO:0000256" key="2">
    <source>
        <dbReference type="SAM" id="MobiDB-lite"/>
    </source>
</evidence>
<accession>A0A2Z7C6P9</accession>
<evidence type="ECO:0000313" key="3">
    <source>
        <dbReference type="EMBL" id="KZV40100.1"/>
    </source>
</evidence>
<protein>
    <submittedName>
        <fullName evidence="3">Uncharacterized protein</fullName>
    </submittedName>
</protein>
<feature type="compositionally biased region" description="Basic and acidic residues" evidence="2">
    <location>
        <begin position="73"/>
        <end position="82"/>
    </location>
</feature>
<feature type="compositionally biased region" description="Basic and acidic residues" evidence="2">
    <location>
        <begin position="313"/>
        <end position="322"/>
    </location>
</feature>
<dbReference type="Proteomes" id="UP000250235">
    <property type="component" value="Unassembled WGS sequence"/>
</dbReference>
<evidence type="ECO:0000313" key="4">
    <source>
        <dbReference type="Proteomes" id="UP000250235"/>
    </source>
</evidence>
<name>A0A2Z7C6P9_9LAMI</name>
<feature type="compositionally biased region" description="Polar residues" evidence="2">
    <location>
        <begin position="126"/>
        <end position="140"/>
    </location>
</feature>
<organism evidence="3 4">
    <name type="scientific">Dorcoceras hygrometricum</name>
    <dbReference type="NCBI Taxonomy" id="472368"/>
    <lineage>
        <taxon>Eukaryota</taxon>
        <taxon>Viridiplantae</taxon>
        <taxon>Streptophyta</taxon>
        <taxon>Embryophyta</taxon>
        <taxon>Tracheophyta</taxon>
        <taxon>Spermatophyta</taxon>
        <taxon>Magnoliopsida</taxon>
        <taxon>eudicotyledons</taxon>
        <taxon>Gunneridae</taxon>
        <taxon>Pentapetalae</taxon>
        <taxon>asterids</taxon>
        <taxon>lamiids</taxon>
        <taxon>Lamiales</taxon>
        <taxon>Gesneriaceae</taxon>
        <taxon>Didymocarpoideae</taxon>
        <taxon>Trichosporeae</taxon>
        <taxon>Loxocarpinae</taxon>
        <taxon>Dorcoceras</taxon>
    </lineage>
</organism>
<feature type="region of interest" description="Disordered" evidence="2">
    <location>
        <begin position="1"/>
        <end position="22"/>
    </location>
</feature>
<feature type="region of interest" description="Disordered" evidence="2">
    <location>
        <begin position="302"/>
        <end position="322"/>
    </location>
</feature>
<dbReference type="EMBL" id="KV000576">
    <property type="protein sequence ID" value="KZV40100.1"/>
    <property type="molecule type" value="Genomic_DNA"/>
</dbReference>